<accession>A0A8J2JNL9</accession>
<name>A0A8J2JNL9_9HEXA</name>
<dbReference type="OrthoDB" id="5984724at2759"/>
<dbReference type="Pfam" id="PF17921">
    <property type="entry name" value="Integrase_H2C2"/>
    <property type="match status" value="1"/>
</dbReference>
<dbReference type="GO" id="GO:0015074">
    <property type="term" value="P:DNA integration"/>
    <property type="evidence" value="ECO:0007669"/>
    <property type="project" value="InterPro"/>
</dbReference>
<dbReference type="Pfam" id="PF03564">
    <property type="entry name" value="DUF1759"/>
    <property type="match status" value="1"/>
</dbReference>
<reference evidence="2" key="1">
    <citation type="submission" date="2021-06" db="EMBL/GenBank/DDBJ databases">
        <authorList>
            <person name="Hodson N. C."/>
            <person name="Mongue J. A."/>
            <person name="Jaron S. K."/>
        </authorList>
    </citation>
    <scope>NUCLEOTIDE SEQUENCE</scope>
</reference>
<feature type="domain" description="Integrase catalytic" evidence="1">
    <location>
        <begin position="472"/>
        <end position="666"/>
    </location>
</feature>
<evidence type="ECO:0000313" key="2">
    <source>
        <dbReference type="EMBL" id="CAG7665670.1"/>
    </source>
</evidence>
<dbReference type="InterPro" id="IPR001584">
    <property type="entry name" value="Integrase_cat-core"/>
</dbReference>
<keyword evidence="3" id="KW-1185">Reference proteome</keyword>
<dbReference type="AlphaFoldDB" id="A0A8J2JNL9"/>
<proteinExistence type="predicted"/>
<protein>
    <recommendedName>
        <fullName evidence="1">Integrase catalytic domain-containing protein</fullName>
    </recommendedName>
</protein>
<gene>
    <name evidence="2" type="ORF">AFUS01_LOCUS1628</name>
</gene>
<sequence>MEALIAKRRLLKAKVSRIKSKVEHESSGSWNVDTATIYENKMAELWTEFNLLFDEIFAVCPEDEEEGHQGQYSEIADRIDEIQVALMNMVRRLRGNEQPIQRRQSREGTRNKVANVKLPKFDIPTFDGNLLEWTTFCDLFTTSVHNNATLGEAQKLQYLKSLMRGEAEMLLASYHISDVNYKEAWSALKKRYQNTRELIRSQLIRFMDMPVLKMESATDLRKLVDTASAVVRALKALNRPMGEECDLAIFMITSRLDSETNKFWETQIGREKIPNLTELLEFLDDRAAILNSSEFGKARSQNNHQPKQTNNIITKKANVHQTLANGCCPICPDENHLIYACKKFTEMKVEERREKAKQHALCFNCLRSNHFTQKYDSGVLRVGGRLSKARISVDKRNPIILPTSHVLTNLIITHEHLNTLHGGAQLVLANIHKRFWVVNGRNVVRLVIRKCAKCIRFRVQNPTQLMADLPAARVNPDRAFRKVGVDFTGPFTLRVHKARGNKNYKAYIAVFVCTSTKATHLELVSSLSSEAFISTLKRFIARRSLPSDIYSDCGRNFVGAHKELKRIFTSQQFNNEVGNYLASRTINWHFNPPGSPHFGGLWEAAIKSMKHHLNRALGVLVFNYGDMQTIIAQVEACLNSRPMTQLSTDPNDLSALTPGHFLIQRAVQYFWKRWSSEYLHRLQQRTKWTAVQPTLKIGDLVLLKDERLPTLKWKLARIVRSHPGTDGLSRVFTVKTIDGILKRPLSKLCPLPINTSD</sequence>
<organism evidence="2 3">
    <name type="scientific">Allacma fusca</name>
    <dbReference type="NCBI Taxonomy" id="39272"/>
    <lineage>
        <taxon>Eukaryota</taxon>
        <taxon>Metazoa</taxon>
        <taxon>Ecdysozoa</taxon>
        <taxon>Arthropoda</taxon>
        <taxon>Hexapoda</taxon>
        <taxon>Collembola</taxon>
        <taxon>Symphypleona</taxon>
        <taxon>Sminthuridae</taxon>
        <taxon>Allacma</taxon>
    </lineage>
</organism>
<evidence type="ECO:0000259" key="1">
    <source>
        <dbReference type="PROSITE" id="PS50994"/>
    </source>
</evidence>
<dbReference type="Pfam" id="PF18701">
    <property type="entry name" value="DUF5641"/>
    <property type="match status" value="1"/>
</dbReference>
<dbReference type="InterPro" id="IPR041588">
    <property type="entry name" value="Integrase_H2C2"/>
</dbReference>
<dbReference type="EMBL" id="CAJVCH010009054">
    <property type="protein sequence ID" value="CAG7665670.1"/>
    <property type="molecule type" value="Genomic_DNA"/>
</dbReference>
<comment type="caution">
    <text evidence="2">The sequence shown here is derived from an EMBL/GenBank/DDBJ whole genome shotgun (WGS) entry which is preliminary data.</text>
</comment>
<dbReference type="PROSITE" id="PS50994">
    <property type="entry name" value="INTEGRASE"/>
    <property type="match status" value="1"/>
</dbReference>
<dbReference type="InterPro" id="IPR005312">
    <property type="entry name" value="DUF1759"/>
</dbReference>
<dbReference type="InterPro" id="IPR040676">
    <property type="entry name" value="DUF5641"/>
</dbReference>
<evidence type="ECO:0000313" key="3">
    <source>
        <dbReference type="Proteomes" id="UP000708208"/>
    </source>
</evidence>
<dbReference type="PANTHER" id="PTHR47331">
    <property type="entry name" value="PHD-TYPE DOMAIN-CONTAINING PROTEIN"/>
    <property type="match status" value="1"/>
</dbReference>
<dbReference type="Proteomes" id="UP000708208">
    <property type="component" value="Unassembled WGS sequence"/>
</dbReference>